<accession>A0A1Y1V7C0</accession>
<organism evidence="3 4">
    <name type="scientific">Piromyces finnis</name>
    <dbReference type="NCBI Taxonomy" id="1754191"/>
    <lineage>
        <taxon>Eukaryota</taxon>
        <taxon>Fungi</taxon>
        <taxon>Fungi incertae sedis</taxon>
        <taxon>Chytridiomycota</taxon>
        <taxon>Chytridiomycota incertae sedis</taxon>
        <taxon>Neocallimastigomycetes</taxon>
        <taxon>Neocallimastigales</taxon>
        <taxon>Neocallimastigaceae</taxon>
        <taxon>Piromyces</taxon>
    </lineage>
</organism>
<dbReference type="PANTHER" id="PTHR14689:SF0">
    <property type="entry name" value="COILED-COIL DOMAIN-CONTAINING PROTEIN 82"/>
    <property type="match status" value="1"/>
</dbReference>
<evidence type="ECO:0000313" key="4">
    <source>
        <dbReference type="Proteomes" id="UP000193719"/>
    </source>
</evidence>
<name>A0A1Y1V7C0_9FUNG</name>
<feature type="region of interest" description="Disordered" evidence="1">
    <location>
        <begin position="1"/>
        <end position="22"/>
    </location>
</feature>
<evidence type="ECO:0000256" key="1">
    <source>
        <dbReference type="SAM" id="MobiDB-lite"/>
    </source>
</evidence>
<protein>
    <recommendedName>
        <fullName evidence="2">DUF4211 domain-containing protein</fullName>
    </recommendedName>
</protein>
<reference evidence="3 4" key="2">
    <citation type="submission" date="2016-08" db="EMBL/GenBank/DDBJ databases">
        <title>Pervasive Adenine N6-methylation of Active Genes in Fungi.</title>
        <authorList>
            <consortium name="DOE Joint Genome Institute"/>
            <person name="Mondo S.J."/>
            <person name="Dannebaum R.O."/>
            <person name="Kuo R.C."/>
            <person name="Labutti K."/>
            <person name="Haridas S."/>
            <person name="Kuo A."/>
            <person name="Salamov A."/>
            <person name="Ahrendt S.R."/>
            <person name="Lipzen A."/>
            <person name="Sullivan W."/>
            <person name="Andreopoulos W.B."/>
            <person name="Clum A."/>
            <person name="Lindquist E."/>
            <person name="Daum C."/>
            <person name="Ramamoorthy G.K."/>
            <person name="Gryganskyi A."/>
            <person name="Culley D."/>
            <person name="Magnuson J.K."/>
            <person name="James T.Y."/>
            <person name="O'Malley M.A."/>
            <person name="Stajich J.E."/>
            <person name="Spatafora J.W."/>
            <person name="Visel A."/>
            <person name="Grigoriev I.V."/>
        </authorList>
    </citation>
    <scope>NUCLEOTIDE SEQUENCE [LARGE SCALE GENOMIC DNA]</scope>
    <source>
        <strain evidence="4">finn</strain>
    </source>
</reference>
<feature type="region of interest" description="Disordered" evidence="1">
    <location>
        <begin position="96"/>
        <end position="116"/>
    </location>
</feature>
<dbReference type="Pfam" id="PF13926">
    <property type="entry name" value="DUF4211"/>
    <property type="match status" value="1"/>
</dbReference>
<feature type="domain" description="DUF4211" evidence="2">
    <location>
        <begin position="126"/>
        <end position="253"/>
    </location>
</feature>
<sequence>MMMDDSPSGNIDNIEISSDDSDDDVLEIISFKKGTDEIEISDDDGNNHKHNRRKSSLRNKLPESSMKKSIESRSSRLRNKNKNRALALQRLKERKHGAYGNLNNNEDESENENSSTVRRYFPDNDDFVVSDSGNEEVYFLTTKWDVKQRKKLYKAFKRLYKFCIAILIHEEYVKKNINELKKAFQIINKRINNVCKKITPVPPWANKFQADIDSFPHFSVNSEYPKTKCDSCRKYITSSFAVSFSGRKYNKVSLKEIKDKPLKDKERVYVIDRVCLERVQIYHELYHFRYNTLKEIKLKMEQNGFRIEEYRKKKDEKKVENVFSELKLNCKEVICYEI</sequence>
<evidence type="ECO:0000259" key="2">
    <source>
        <dbReference type="Pfam" id="PF13926"/>
    </source>
</evidence>
<dbReference type="AlphaFoldDB" id="A0A1Y1V7C0"/>
<reference evidence="3 4" key="1">
    <citation type="submission" date="2016-08" db="EMBL/GenBank/DDBJ databases">
        <title>Genomes of anaerobic fungi encode conserved fungal cellulosomes for biomass hydrolysis.</title>
        <authorList>
            <consortium name="DOE Joint Genome Institute"/>
            <person name="Haitjema C.H."/>
            <person name="Gilmore S.P."/>
            <person name="Henske J.K."/>
            <person name="Solomon K.V."/>
            <person name="De Groot R."/>
            <person name="Kuo A."/>
            <person name="Mondo S.J."/>
            <person name="Salamov A.A."/>
            <person name="Labutti K."/>
            <person name="Zhao Z."/>
            <person name="Chiniquy J."/>
            <person name="Barry K."/>
            <person name="Brewer H.M."/>
            <person name="Purvine S.O."/>
            <person name="Wright A.T."/>
            <person name="Boxma B."/>
            <person name="Van Alen T."/>
            <person name="Hackstein J.H."/>
            <person name="Baker S.E."/>
            <person name="Grigoriev I.V."/>
            <person name="O'Malley M.A."/>
        </authorList>
    </citation>
    <scope>NUCLEOTIDE SEQUENCE [LARGE SCALE GENOMIC DNA]</scope>
    <source>
        <strain evidence="4">finn</strain>
    </source>
</reference>
<keyword evidence="4" id="KW-1185">Reference proteome</keyword>
<dbReference type="OrthoDB" id="2162764at2759"/>
<dbReference type="EMBL" id="MCFH01000025">
    <property type="protein sequence ID" value="ORX48959.1"/>
    <property type="molecule type" value="Genomic_DNA"/>
</dbReference>
<dbReference type="GO" id="GO:0005634">
    <property type="term" value="C:nucleus"/>
    <property type="evidence" value="ECO:0007669"/>
    <property type="project" value="TreeGrafter"/>
</dbReference>
<dbReference type="Proteomes" id="UP000193719">
    <property type="component" value="Unassembled WGS sequence"/>
</dbReference>
<dbReference type="InterPro" id="IPR025451">
    <property type="entry name" value="DUF4211"/>
</dbReference>
<evidence type="ECO:0000313" key="3">
    <source>
        <dbReference type="EMBL" id="ORX48959.1"/>
    </source>
</evidence>
<feature type="region of interest" description="Disordered" evidence="1">
    <location>
        <begin position="36"/>
        <end position="83"/>
    </location>
</feature>
<feature type="compositionally biased region" description="Basic and acidic residues" evidence="1">
    <location>
        <begin position="65"/>
        <end position="74"/>
    </location>
</feature>
<comment type="caution">
    <text evidence="3">The sequence shown here is derived from an EMBL/GenBank/DDBJ whole genome shotgun (WGS) entry which is preliminary data.</text>
</comment>
<feature type="compositionally biased region" description="Basic residues" evidence="1">
    <location>
        <begin position="48"/>
        <end position="57"/>
    </location>
</feature>
<gene>
    <name evidence="3" type="ORF">BCR36DRAFT_292452</name>
</gene>
<dbReference type="PANTHER" id="PTHR14689">
    <property type="entry name" value="PHORBOL-ESTER_DAG-TYPE DOMAIN-CONTAINING PROTEIN"/>
    <property type="match status" value="1"/>
</dbReference>
<proteinExistence type="predicted"/>